<dbReference type="Proteomes" id="UP001499841">
    <property type="component" value="Unassembled WGS sequence"/>
</dbReference>
<dbReference type="EMBL" id="BAABBA010000001">
    <property type="protein sequence ID" value="GAA4285869.1"/>
    <property type="molecule type" value="Genomic_DNA"/>
</dbReference>
<dbReference type="InterPro" id="IPR016047">
    <property type="entry name" value="M23ase_b-sheet_dom"/>
</dbReference>
<sequence length="250" mass="27009">MHDGGEDDLRAAVRAAGDYVPDPGRAPVPLALPFQGTWIVQNSPATRVPSHGTHVLGETYAIDFVAVDRRGRTAPVRDWRTVAGTEPPERFFAFDRPILAPASGRVVAVHDGEPDHPARRSPLTLVPYMLTQAGRLRQGLGAVAGNYVILSLGASGPYAGLVHLRRGSLLVRPGDEVTAGRPLARCGNSGNSTQPHVHVQVMDSSELLRARGLPMAFSHYRLFRRRDGQSEDVALGMPRDGDIVEPLRAE</sequence>
<accession>A0ABP8EPK9</accession>
<gene>
    <name evidence="2" type="ORF">GCM10022262_02280</name>
</gene>
<dbReference type="SUPFAM" id="SSF51261">
    <property type="entry name" value="Duplicated hybrid motif"/>
    <property type="match status" value="1"/>
</dbReference>
<dbReference type="InterPro" id="IPR011055">
    <property type="entry name" value="Dup_hybrid_motif"/>
</dbReference>
<keyword evidence="3" id="KW-1185">Reference proteome</keyword>
<protein>
    <submittedName>
        <fullName evidence="2">M23 family metallopeptidase</fullName>
    </submittedName>
</protein>
<evidence type="ECO:0000259" key="1">
    <source>
        <dbReference type="Pfam" id="PF01551"/>
    </source>
</evidence>
<evidence type="ECO:0000313" key="3">
    <source>
        <dbReference type="Proteomes" id="UP001499841"/>
    </source>
</evidence>
<reference evidence="3" key="1">
    <citation type="journal article" date="2019" name="Int. J. Syst. Evol. Microbiol.">
        <title>The Global Catalogue of Microorganisms (GCM) 10K type strain sequencing project: providing services to taxonomists for standard genome sequencing and annotation.</title>
        <authorList>
            <consortium name="The Broad Institute Genomics Platform"/>
            <consortium name="The Broad Institute Genome Sequencing Center for Infectious Disease"/>
            <person name="Wu L."/>
            <person name="Ma J."/>
        </authorList>
    </citation>
    <scope>NUCLEOTIDE SEQUENCE [LARGE SCALE GENOMIC DNA]</scope>
    <source>
        <strain evidence="3">JCM 17459</strain>
    </source>
</reference>
<dbReference type="Gene3D" id="2.70.70.10">
    <property type="entry name" value="Glucose Permease (Domain IIA)"/>
    <property type="match status" value="1"/>
</dbReference>
<name>A0ABP8EPK9_9MICO</name>
<organism evidence="2 3">
    <name type="scientific">Georgenia daeguensis</name>
    <dbReference type="NCBI Taxonomy" id="908355"/>
    <lineage>
        <taxon>Bacteria</taxon>
        <taxon>Bacillati</taxon>
        <taxon>Actinomycetota</taxon>
        <taxon>Actinomycetes</taxon>
        <taxon>Micrococcales</taxon>
        <taxon>Bogoriellaceae</taxon>
        <taxon>Georgenia</taxon>
    </lineage>
</organism>
<feature type="domain" description="M23ase beta-sheet core" evidence="1">
    <location>
        <begin position="143"/>
        <end position="204"/>
    </location>
</feature>
<dbReference type="Pfam" id="PF01551">
    <property type="entry name" value="Peptidase_M23"/>
    <property type="match status" value="1"/>
</dbReference>
<dbReference type="InterPro" id="IPR050570">
    <property type="entry name" value="Cell_wall_metabolism_enzyme"/>
</dbReference>
<dbReference type="PANTHER" id="PTHR21666:SF270">
    <property type="entry name" value="MUREIN HYDROLASE ACTIVATOR ENVC"/>
    <property type="match status" value="1"/>
</dbReference>
<comment type="caution">
    <text evidence="2">The sequence shown here is derived from an EMBL/GenBank/DDBJ whole genome shotgun (WGS) entry which is preliminary data.</text>
</comment>
<dbReference type="RefSeq" id="WP_345036677.1">
    <property type="nucleotide sequence ID" value="NZ_BAABBA010000001.1"/>
</dbReference>
<dbReference type="PANTHER" id="PTHR21666">
    <property type="entry name" value="PEPTIDASE-RELATED"/>
    <property type="match status" value="1"/>
</dbReference>
<dbReference type="CDD" id="cd12797">
    <property type="entry name" value="M23_peptidase"/>
    <property type="match status" value="1"/>
</dbReference>
<proteinExistence type="predicted"/>
<evidence type="ECO:0000313" key="2">
    <source>
        <dbReference type="EMBL" id="GAA4285869.1"/>
    </source>
</evidence>